<dbReference type="EMBL" id="JH712082">
    <property type="protein sequence ID" value="EFO24925.1"/>
    <property type="molecule type" value="Genomic_DNA"/>
</dbReference>
<protein>
    <submittedName>
        <fullName evidence="1">Uncharacterized protein</fullName>
    </submittedName>
</protein>
<gene>
    <name evidence="1" type="ORF">LOAG_03560</name>
</gene>
<dbReference type="RefSeq" id="XP_003139145.1">
    <property type="nucleotide sequence ID" value="XM_003139097.1"/>
</dbReference>
<reference evidence="1" key="1">
    <citation type="submission" date="2012-04" db="EMBL/GenBank/DDBJ databases">
        <title>The Genome Sequence of Loa loa.</title>
        <authorList>
            <consortium name="The Broad Institute Genome Sequencing Platform"/>
            <consortium name="Broad Institute Genome Sequencing Center for Infectious Disease"/>
            <person name="Nutman T.B."/>
            <person name="Fink D.L."/>
            <person name="Russ C."/>
            <person name="Young S."/>
            <person name="Zeng Q."/>
            <person name="Gargeya S."/>
            <person name="Alvarado L."/>
            <person name="Berlin A."/>
            <person name="Chapman S.B."/>
            <person name="Chen Z."/>
            <person name="Freedman E."/>
            <person name="Gellesch M."/>
            <person name="Goldberg J."/>
            <person name="Griggs A."/>
            <person name="Gujja S."/>
            <person name="Heilman E.R."/>
            <person name="Heiman D."/>
            <person name="Howarth C."/>
            <person name="Mehta T."/>
            <person name="Neiman D."/>
            <person name="Pearson M."/>
            <person name="Roberts A."/>
            <person name="Saif S."/>
            <person name="Shea T."/>
            <person name="Shenoy N."/>
            <person name="Sisk P."/>
            <person name="Stolte C."/>
            <person name="Sykes S."/>
            <person name="White J."/>
            <person name="Yandava C."/>
            <person name="Haas B."/>
            <person name="Henn M.R."/>
            <person name="Nusbaum C."/>
            <person name="Birren B."/>
        </authorList>
    </citation>
    <scope>NUCLEOTIDE SEQUENCE [LARGE SCALE GENOMIC DNA]</scope>
</reference>
<name>A0A1S0U5Y3_LOALO</name>
<organism evidence="1">
    <name type="scientific">Loa loa</name>
    <name type="common">Eye worm</name>
    <name type="synonym">Filaria loa</name>
    <dbReference type="NCBI Taxonomy" id="7209"/>
    <lineage>
        <taxon>Eukaryota</taxon>
        <taxon>Metazoa</taxon>
        <taxon>Ecdysozoa</taxon>
        <taxon>Nematoda</taxon>
        <taxon>Chromadorea</taxon>
        <taxon>Rhabditida</taxon>
        <taxon>Spirurina</taxon>
        <taxon>Spiruromorpha</taxon>
        <taxon>Filarioidea</taxon>
        <taxon>Onchocercidae</taxon>
        <taxon>Loa</taxon>
    </lineage>
</organism>
<dbReference type="KEGG" id="loa:LOAG_03560"/>
<dbReference type="AlphaFoldDB" id="A0A1S0U5Y3"/>
<sequence length="120" mass="13917">MRNFDWECRNFDWENHSSAELTGAVIQPINDDDSSIDSTHSQAALLYANCFWITDSTGNDITFMLIVPIYGSLYYQFNWHRSNCGTIYHLQLISQQNFHAKKLNDESEMTQENSDAIKVE</sequence>
<accession>A0A1S0U5Y3</accession>
<dbReference type="GeneID" id="9940952"/>
<evidence type="ECO:0000313" key="1">
    <source>
        <dbReference type="EMBL" id="EFO24925.1"/>
    </source>
</evidence>
<dbReference type="CTD" id="9940952"/>
<proteinExistence type="predicted"/>
<dbReference type="InParanoid" id="A0A1S0U5Y3"/>